<name>A0A5B8FZU5_9RHOB</name>
<dbReference type="PROSITE" id="PS50110">
    <property type="entry name" value="RESPONSE_REGULATORY"/>
    <property type="match status" value="1"/>
</dbReference>
<evidence type="ECO:0000313" key="11">
    <source>
        <dbReference type="Proteomes" id="UP000305888"/>
    </source>
</evidence>
<evidence type="ECO:0000256" key="7">
    <source>
        <dbReference type="PROSITE-ProRule" id="PRU00169"/>
    </source>
</evidence>
<dbReference type="InterPro" id="IPR058031">
    <property type="entry name" value="AAA_lid_NorR"/>
</dbReference>
<keyword evidence="3" id="KW-0067">ATP-binding</keyword>
<evidence type="ECO:0000256" key="5">
    <source>
        <dbReference type="ARBA" id="ARBA00023015"/>
    </source>
</evidence>
<dbReference type="KEGG" id="ppru:FDP22_10795"/>
<sequence length="435" mass="47456">MIPLPPTPVAIVDDEEDMRASIGQWMELSGFIPAPFESGLAALDAIGPDFSGVVITDVRMPEMDGMTLLSRLLERDSDLPVILITGHGDVPMAVEAMRVGAYDFLEKPFNPDRLTDLVRRAAEARRLVLENRALRRERADGSALLRQIAGESPVIRRLREDILDGAVTGANVLVQGETGTGKTMIARALHGCSPNAEGPFITLNCAALPEDAPMTALQDRLIAARGGTLFLDEVTALPPPLQPHLVDALHDTSPGAPRLIAAAPEGTDEAIADGRLRKDLYFRLAAMELIAPPLRDRGEDILLLFDLFAQSLAAEHNATPPALSADDAATLLQFPWPGNVRQLRNLAERAVLRAKRGPVVLAELLDPVAPSGSEQLPQDLRPLKDHVEAFERMMIRNALRRHRGSIAEVMEELALPRRTLNEKMARYAISRSDFV</sequence>
<dbReference type="GO" id="GO:0005524">
    <property type="term" value="F:ATP binding"/>
    <property type="evidence" value="ECO:0007669"/>
    <property type="project" value="UniProtKB-KW"/>
</dbReference>
<dbReference type="Gene3D" id="1.10.8.60">
    <property type="match status" value="1"/>
</dbReference>
<dbReference type="InterPro" id="IPR011006">
    <property type="entry name" value="CheY-like_superfamily"/>
</dbReference>
<protein>
    <submittedName>
        <fullName evidence="10">Sigma-54-dependent Fis family transcriptional regulator</fullName>
    </submittedName>
</protein>
<dbReference type="PROSITE" id="PS50045">
    <property type="entry name" value="SIGMA54_INTERACT_4"/>
    <property type="match status" value="1"/>
</dbReference>
<dbReference type="Pfam" id="PF25601">
    <property type="entry name" value="AAA_lid_14"/>
    <property type="match status" value="1"/>
</dbReference>
<dbReference type="PROSITE" id="PS00675">
    <property type="entry name" value="SIGMA54_INTERACT_1"/>
    <property type="match status" value="1"/>
</dbReference>
<organism evidence="10 11">
    <name type="scientific">Paroceanicella profunda</name>
    <dbReference type="NCBI Taxonomy" id="2579971"/>
    <lineage>
        <taxon>Bacteria</taxon>
        <taxon>Pseudomonadati</taxon>
        <taxon>Pseudomonadota</taxon>
        <taxon>Alphaproteobacteria</taxon>
        <taxon>Rhodobacterales</taxon>
        <taxon>Paracoccaceae</taxon>
        <taxon>Paroceanicella</taxon>
    </lineage>
</organism>
<evidence type="ECO:0000259" key="8">
    <source>
        <dbReference type="PROSITE" id="PS50045"/>
    </source>
</evidence>
<dbReference type="SUPFAM" id="SSF46689">
    <property type="entry name" value="Homeodomain-like"/>
    <property type="match status" value="1"/>
</dbReference>
<dbReference type="InterPro" id="IPR002078">
    <property type="entry name" value="Sigma_54_int"/>
</dbReference>
<dbReference type="AlphaFoldDB" id="A0A5B8FZU5"/>
<keyword evidence="4" id="KW-0902">Two-component regulatory system</keyword>
<dbReference type="PROSITE" id="PS00688">
    <property type="entry name" value="SIGMA54_INTERACT_3"/>
    <property type="match status" value="1"/>
</dbReference>
<reference evidence="10 11" key="1">
    <citation type="submission" date="2019-06" db="EMBL/GenBank/DDBJ databases">
        <title>Genome sequence of Rhodobacteraceae bacterium D4M1.</title>
        <authorList>
            <person name="Cao J."/>
        </authorList>
    </citation>
    <scope>NUCLEOTIDE SEQUENCE [LARGE SCALE GENOMIC DNA]</scope>
    <source>
        <strain evidence="10 11">D4M1</strain>
    </source>
</reference>
<dbReference type="Pfam" id="PF00072">
    <property type="entry name" value="Response_reg"/>
    <property type="match status" value="1"/>
</dbReference>
<dbReference type="Pfam" id="PF00158">
    <property type="entry name" value="Sigma54_activat"/>
    <property type="match status" value="2"/>
</dbReference>
<feature type="modified residue" description="4-aspartylphosphate" evidence="7">
    <location>
        <position position="57"/>
    </location>
</feature>
<dbReference type="Proteomes" id="UP000305888">
    <property type="component" value="Chromosome"/>
</dbReference>
<dbReference type="FunFam" id="3.40.50.2300:FF:000018">
    <property type="entry name" value="DNA-binding transcriptional regulator NtrC"/>
    <property type="match status" value="1"/>
</dbReference>
<evidence type="ECO:0000256" key="6">
    <source>
        <dbReference type="ARBA" id="ARBA00023163"/>
    </source>
</evidence>
<dbReference type="CDD" id="cd17549">
    <property type="entry name" value="REC_DctD-like"/>
    <property type="match status" value="1"/>
</dbReference>
<dbReference type="CDD" id="cd00009">
    <property type="entry name" value="AAA"/>
    <property type="match status" value="1"/>
</dbReference>
<dbReference type="InterPro" id="IPR001789">
    <property type="entry name" value="Sig_transdc_resp-reg_receiver"/>
</dbReference>
<dbReference type="PANTHER" id="PTHR32071">
    <property type="entry name" value="TRANSCRIPTIONAL REGULATORY PROTEIN"/>
    <property type="match status" value="1"/>
</dbReference>
<dbReference type="InterPro" id="IPR002197">
    <property type="entry name" value="HTH_Fis"/>
</dbReference>
<dbReference type="Gene3D" id="3.40.50.2300">
    <property type="match status" value="1"/>
</dbReference>
<dbReference type="RefSeq" id="WP_138572837.1">
    <property type="nucleotide sequence ID" value="NZ_CP040818.1"/>
</dbReference>
<gene>
    <name evidence="10" type="ORF">FDP22_10795</name>
</gene>
<dbReference type="InterPro" id="IPR027417">
    <property type="entry name" value="P-loop_NTPase"/>
</dbReference>
<evidence type="ECO:0000259" key="9">
    <source>
        <dbReference type="PROSITE" id="PS50110"/>
    </source>
</evidence>
<dbReference type="Gene3D" id="3.40.50.300">
    <property type="entry name" value="P-loop containing nucleotide triphosphate hydrolases"/>
    <property type="match status" value="1"/>
</dbReference>
<dbReference type="InterPro" id="IPR025944">
    <property type="entry name" value="Sigma_54_int_dom_CS"/>
</dbReference>
<evidence type="ECO:0000256" key="4">
    <source>
        <dbReference type="ARBA" id="ARBA00023012"/>
    </source>
</evidence>
<proteinExistence type="predicted"/>
<dbReference type="SMART" id="SM00448">
    <property type="entry name" value="REC"/>
    <property type="match status" value="1"/>
</dbReference>
<keyword evidence="11" id="KW-1185">Reference proteome</keyword>
<evidence type="ECO:0000256" key="2">
    <source>
        <dbReference type="ARBA" id="ARBA00022741"/>
    </source>
</evidence>
<keyword evidence="2" id="KW-0547">Nucleotide-binding</keyword>
<dbReference type="OrthoDB" id="9802388at2"/>
<dbReference type="SUPFAM" id="SSF52172">
    <property type="entry name" value="CheY-like"/>
    <property type="match status" value="1"/>
</dbReference>
<dbReference type="PANTHER" id="PTHR32071:SF57">
    <property type="entry name" value="C4-DICARBOXYLATE TRANSPORT TRANSCRIPTIONAL REGULATORY PROTEIN DCTD"/>
    <property type="match status" value="1"/>
</dbReference>
<evidence type="ECO:0000256" key="3">
    <source>
        <dbReference type="ARBA" id="ARBA00022840"/>
    </source>
</evidence>
<dbReference type="InterPro" id="IPR003593">
    <property type="entry name" value="AAA+_ATPase"/>
</dbReference>
<evidence type="ECO:0000313" key="10">
    <source>
        <dbReference type="EMBL" id="QDL92222.1"/>
    </source>
</evidence>
<feature type="domain" description="Response regulatory" evidence="9">
    <location>
        <begin position="8"/>
        <end position="122"/>
    </location>
</feature>
<feature type="domain" description="Sigma-54 factor interaction" evidence="8">
    <location>
        <begin position="148"/>
        <end position="352"/>
    </location>
</feature>
<dbReference type="EMBL" id="CP040818">
    <property type="protein sequence ID" value="QDL92222.1"/>
    <property type="molecule type" value="Genomic_DNA"/>
</dbReference>
<dbReference type="GO" id="GO:0043565">
    <property type="term" value="F:sequence-specific DNA binding"/>
    <property type="evidence" value="ECO:0007669"/>
    <property type="project" value="InterPro"/>
</dbReference>
<dbReference type="GO" id="GO:0006355">
    <property type="term" value="P:regulation of DNA-templated transcription"/>
    <property type="evidence" value="ECO:0007669"/>
    <property type="project" value="InterPro"/>
</dbReference>
<dbReference type="Pfam" id="PF02954">
    <property type="entry name" value="HTH_8"/>
    <property type="match status" value="1"/>
</dbReference>
<dbReference type="InterPro" id="IPR025662">
    <property type="entry name" value="Sigma_54_int_dom_ATP-bd_1"/>
</dbReference>
<accession>A0A5B8FZU5</accession>
<dbReference type="SMART" id="SM00382">
    <property type="entry name" value="AAA"/>
    <property type="match status" value="1"/>
</dbReference>
<keyword evidence="5" id="KW-0805">Transcription regulation</keyword>
<dbReference type="GO" id="GO:0000160">
    <property type="term" value="P:phosphorelay signal transduction system"/>
    <property type="evidence" value="ECO:0007669"/>
    <property type="project" value="UniProtKB-KW"/>
</dbReference>
<keyword evidence="1 7" id="KW-0597">Phosphoprotein</keyword>
<evidence type="ECO:0000256" key="1">
    <source>
        <dbReference type="ARBA" id="ARBA00022553"/>
    </source>
</evidence>
<dbReference type="InterPro" id="IPR009057">
    <property type="entry name" value="Homeodomain-like_sf"/>
</dbReference>
<keyword evidence="6" id="KW-0804">Transcription</keyword>
<dbReference type="Gene3D" id="1.10.10.60">
    <property type="entry name" value="Homeodomain-like"/>
    <property type="match status" value="1"/>
</dbReference>
<dbReference type="SUPFAM" id="SSF52540">
    <property type="entry name" value="P-loop containing nucleoside triphosphate hydrolases"/>
    <property type="match status" value="1"/>
</dbReference>